<feature type="compositionally biased region" description="Basic and acidic residues" evidence="1">
    <location>
        <begin position="64"/>
        <end position="89"/>
    </location>
</feature>
<accession>A0A067MLF8</accession>
<proteinExistence type="predicted"/>
<dbReference type="PANTHER" id="PTHR12299">
    <property type="entry name" value="HYALURONIC ACID-BINDING PROTEIN 4"/>
    <property type="match status" value="1"/>
</dbReference>
<dbReference type="HOGENOM" id="CLU_043312_0_0_1"/>
<evidence type="ECO:0000256" key="1">
    <source>
        <dbReference type="SAM" id="MobiDB-lite"/>
    </source>
</evidence>
<dbReference type="SMART" id="SM01233">
    <property type="entry name" value="HABP4_PAI-RBP1"/>
    <property type="match status" value="1"/>
</dbReference>
<feature type="compositionally biased region" description="Basic and acidic residues" evidence="1">
    <location>
        <begin position="114"/>
        <end position="134"/>
    </location>
</feature>
<dbReference type="EMBL" id="KL198028">
    <property type="protein sequence ID" value="KDQ16354.1"/>
    <property type="molecule type" value="Genomic_DNA"/>
</dbReference>
<protein>
    <recommendedName>
        <fullName evidence="2">Hyaluronan/mRNA-binding protein domain-containing protein</fullName>
    </recommendedName>
</protein>
<feature type="compositionally biased region" description="Basic and acidic residues" evidence="1">
    <location>
        <begin position="280"/>
        <end position="289"/>
    </location>
</feature>
<organism evidence="3 4">
    <name type="scientific">Botryobasidium botryosum (strain FD-172 SS1)</name>
    <dbReference type="NCBI Taxonomy" id="930990"/>
    <lineage>
        <taxon>Eukaryota</taxon>
        <taxon>Fungi</taxon>
        <taxon>Dikarya</taxon>
        <taxon>Basidiomycota</taxon>
        <taxon>Agaricomycotina</taxon>
        <taxon>Agaricomycetes</taxon>
        <taxon>Cantharellales</taxon>
        <taxon>Botryobasidiaceae</taxon>
        <taxon>Botryobasidium</taxon>
    </lineage>
</organism>
<feature type="region of interest" description="Disordered" evidence="1">
    <location>
        <begin position="258"/>
        <end position="351"/>
    </location>
</feature>
<evidence type="ECO:0000313" key="3">
    <source>
        <dbReference type="EMBL" id="KDQ16354.1"/>
    </source>
</evidence>
<dbReference type="GO" id="GO:0003723">
    <property type="term" value="F:RNA binding"/>
    <property type="evidence" value="ECO:0007669"/>
    <property type="project" value="InterPro"/>
</dbReference>
<feature type="domain" description="Hyaluronan/mRNA-binding protein" evidence="2">
    <location>
        <begin position="115"/>
        <end position="246"/>
    </location>
</feature>
<feature type="region of interest" description="Disordered" evidence="1">
    <location>
        <begin position="1"/>
        <end position="215"/>
    </location>
</feature>
<dbReference type="STRING" id="930990.A0A067MLF8"/>
<name>A0A067MLF8_BOTB1</name>
<dbReference type="GO" id="GO:0005737">
    <property type="term" value="C:cytoplasm"/>
    <property type="evidence" value="ECO:0007669"/>
    <property type="project" value="TreeGrafter"/>
</dbReference>
<evidence type="ECO:0000259" key="2">
    <source>
        <dbReference type="SMART" id="SM01233"/>
    </source>
</evidence>
<feature type="compositionally biased region" description="Basic residues" evidence="1">
    <location>
        <begin position="90"/>
        <end position="100"/>
    </location>
</feature>
<dbReference type="InterPro" id="IPR006861">
    <property type="entry name" value="HABP4_PAIRBP1-bd"/>
</dbReference>
<dbReference type="InterPro" id="IPR039764">
    <property type="entry name" value="HABP4/SERBP1-like"/>
</dbReference>
<dbReference type="PANTHER" id="PTHR12299:SF17">
    <property type="entry name" value="AT19571P-RELATED"/>
    <property type="match status" value="1"/>
</dbReference>
<feature type="compositionally biased region" description="Basic and acidic residues" evidence="1">
    <location>
        <begin position="298"/>
        <end position="314"/>
    </location>
</feature>
<gene>
    <name evidence="3" type="ORF">BOTBODRAFT_186692</name>
</gene>
<evidence type="ECO:0000313" key="4">
    <source>
        <dbReference type="Proteomes" id="UP000027195"/>
    </source>
</evidence>
<sequence>MSTVASKNPFDILAQEETPPSAPATTKPTAAATPAAAKAAQQKKSGPASRSGGYYNRGGAPKATTRDEEPVAEDTGRFDRTENRPDRGRGGRSGRGRGAGRGRGGGGGGGGGEYRGRQYDKHSQTGLTDSDKKISNSWGGPGNEFAHENQARADAAADAAAAPAEGDASAWEVGASAGEWGTPAAGEEAAAQTGGAAPAQERTRPPRQEEEEDNTLTLDEYLAKKANDGLASLVPKLEGTRATNDGNDELWKDAIKISKEEEEETYFAGKTKAPPKPRAKKEEKVHIEINARFPPPERGGRGGRGGDRGGRGGDRGNGAGRGARRDNNGPRSGAPRRDVDLDDQSAFPSLA</sequence>
<dbReference type="AlphaFoldDB" id="A0A067MLF8"/>
<dbReference type="OrthoDB" id="5390558at2759"/>
<reference evidence="4" key="1">
    <citation type="journal article" date="2014" name="Proc. Natl. Acad. Sci. U.S.A.">
        <title>Extensive sampling of basidiomycete genomes demonstrates inadequacy of the white-rot/brown-rot paradigm for wood decay fungi.</title>
        <authorList>
            <person name="Riley R."/>
            <person name="Salamov A.A."/>
            <person name="Brown D.W."/>
            <person name="Nagy L.G."/>
            <person name="Floudas D."/>
            <person name="Held B.W."/>
            <person name="Levasseur A."/>
            <person name="Lombard V."/>
            <person name="Morin E."/>
            <person name="Otillar R."/>
            <person name="Lindquist E.A."/>
            <person name="Sun H."/>
            <person name="LaButti K.M."/>
            <person name="Schmutz J."/>
            <person name="Jabbour D."/>
            <person name="Luo H."/>
            <person name="Baker S.E."/>
            <person name="Pisabarro A.G."/>
            <person name="Walton J.D."/>
            <person name="Blanchette R.A."/>
            <person name="Henrissat B."/>
            <person name="Martin F."/>
            <person name="Cullen D."/>
            <person name="Hibbett D.S."/>
            <person name="Grigoriev I.V."/>
        </authorList>
    </citation>
    <scope>NUCLEOTIDE SEQUENCE [LARGE SCALE GENOMIC DNA]</scope>
    <source>
        <strain evidence="4">FD-172 SS1</strain>
    </source>
</reference>
<keyword evidence="4" id="KW-1185">Reference proteome</keyword>
<dbReference type="GO" id="GO:0005634">
    <property type="term" value="C:nucleus"/>
    <property type="evidence" value="ECO:0007669"/>
    <property type="project" value="TreeGrafter"/>
</dbReference>
<feature type="compositionally biased region" description="Gly residues" evidence="1">
    <location>
        <begin position="101"/>
        <end position="113"/>
    </location>
</feature>
<dbReference type="Gene3D" id="6.10.140.1040">
    <property type="match status" value="1"/>
</dbReference>
<dbReference type="InParanoid" id="A0A067MLF8"/>
<feature type="compositionally biased region" description="Low complexity" evidence="1">
    <location>
        <begin position="23"/>
        <end position="45"/>
    </location>
</feature>
<dbReference type="Proteomes" id="UP000027195">
    <property type="component" value="Unassembled WGS sequence"/>
</dbReference>
<feature type="compositionally biased region" description="Low complexity" evidence="1">
    <location>
        <begin position="152"/>
        <end position="170"/>
    </location>
</feature>
<feature type="compositionally biased region" description="Low complexity" evidence="1">
    <location>
        <begin position="177"/>
        <end position="200"/>
    </location>
</feature>